<dbReference type="GO" id="GO:0016491">
    <property type="term" value="F:oxidoreductase activity"/>
    <property type="evidence" value="ECO:0007669"/>
    <property type="project" value="UniProtKB-KW"/>
</dbReference>
<keyword evidence="2 3" id="KW-0560">Oxidoreductase</keyword>
<proteinExistence type="inferred from homology"/>
<dbReference type="InterPro" id="IPR036291">
    <property type="entry name" value="NAD(P)-bd_dom_sf"/>
</dbReference>
<dbReference type="PRINTS" id="PR00081">
    <property type="entry name" value="GDHRDH"/>
</dbReference>
<dbReference type="Gene3D" id="3.40.50.720">
    <property type="entry name" value="NAD(P)-binding Rossmann-like Domain"/>
    <property type="match status" value="1"/>
</dbReference>
<protein>
    <submittedName>
        <fullName evidence="3">SDR family NAD(P)-dependent oxidoreductase</fullName>
        <ecNumber evidence="3">1.1.1.-</ecNumber>
    </submittedName>
</protein>
<dbReference type="NCBIfam" id="NF005559">
    <property type="entry name" value="PRK07231.1"/>
    <property type="match status" value="1"/>
</dbReference>
<dbReference type="PANTHER" id="PTHR24321">
    <property type="entry name" value="DEHYDROGENASES, SHORT CHAIN"/>
    <property type="match status" value="1"/>
</dbReference>
<dbReference type="PROSITE" id="PS00061">
    <property type="entry name" value="ADH_SHORT"/>
    <property type="match status" value="1"/>
</dbReference>
<dbReference type="SUPFAM" id="SSF51735">
    <property type="entry name" value="NAD(P)-binding Rossmann-fold domains"/>
    <property type="match status" value="1"/>
</dbReference>
<sequence length="254" mass="26509">MDTDPMLDFSGQVALITGAASGFGRLLARELGDRGAKLVLGDINEAGLAKIADELGGDAIEVRAQRCDVSSERDCAELVELAQSAFGGLDLAVNNAGIAPPMMSLEETDEAEMDRQFNVNLKGVMFGLKYQLPLMKQRSGGVILNVSSMAGLGGAPKIASYAAAKHAVIGVTKTAALENAKHGVRVNAICPFFALTPMVTVGGEELQAFLANGCPMKRLGEPEEVVSAMLMLLSPKMTYVTGQALSVDGGVSAY</sequence>
<dbReference type="CDD" id="cd05233">
    <property type="entry name" value="SDR_c"/>
    <property type="match status" value="1"/>
</dbReference>
<accession>A0ABW5EGP5</accession>
<dbReference type="Proteomes" id="UP001597425">
    <property type="component" value="Unassembled WGS sequence"/>
</dbReference>
<dbReference type="InterPro" id="IPR002347">
    <property type="entry name" value="SDR_fam"/>
</dbReference>
<name>A0ABW5EGP5_9GAMM</name>
<organism evidence="3 4">
    <name type="scientific">Microbulbifer halophilus</name>
    <dbReference type="NCBI Taxonomy" id="453963"/>
    <lineage>
        <taxon>Bacteria</taxon>
        <taxon>Pseudomonadati</taxon>
        <taxon>Pseudomonadota</taxon>
        <taxon>Gammaproteobacteria</taxon>
        <taxon>Cellvibrionales</taxon>
        <taxon>Microbulbiferaceae</taxon>
        <taxon>Microbulbifer</taxon>
    </lineage>
</organism>
<keyword evidence="4" id="KW-1185">Reference proteome</keyword>
<dbReference type="PANTHER" id="PTHR24321:SF8">
    <property type="entry name" value="ESTRADIOL 17-BETA-DEHYDROGENASE 8-RELATED"/>
    <property type="match status" value="1"/>
</dbReference>
<dbReference type="EC" id="1.1.1.-" evidence="3"/>
<dbReference type="EMBL" id="JBHUJD010000034">
    <property type="protein sequence ID" value="MFD2312298.1"/>
    <property type="molecule type" value="Genomic_DNA"/>
</dbReference>
<evidence type="ECO:0000313" key="4">
    <source>
        <dbReference type="Proteomes" id="UP001597425"/>
    </source>
</evidence>
<dbReference type="RefSeq" id="WP_265723309.1">
    <property type="nucleotide sequence ID" value="NZ_JAPIVK010000045.1"/>
</dbReference>
<comment type="similarity">
    <text evidence="1">Belongs to the short-chain dehydrogenases/reductases (SDR) family.</text>
</comment>
<dbReference type="InterPro" id="IPR020904">
    <property type="entry name" value="Sc_DH/Rdtase_CS"/>
</dbReference>
<dbReference type="PRINTS" id="PR00080">
    <property type="entry name" value="SDRFAMILY"/>
</dbReference>
<evidence type="ECO:0000256" key="2">
    <source>
        <dbReference type="ARBA" id="ARBA00023002"/>
    </source>
</evidence>
<gene>
    <name evidence="3" type="ORF">ACFSKX_17900</name>
</gene>
<reference evidence="4" key="1">
    <citation type="journal article" date="2019" name="Int. J. Syst. Evol. Microbiol.">
        <title>The Global Catalogue of Microorganisms (GCM) 10K type strain sequencing project: providing services to taxonomists for standard genome sequencing and annotation.</title>
        <authorList>
            <consortium name="The Broad Institute Genomics Platform"/>
            <consortium name="The Broad Institute Genome Sequencing Center for Infectious Disease"/>
            <person name="Wu L."/>
            <person name="Ma J."/>
        </authorList>
    </citation>
    <scope>NUCLEOTIDE SEQUENCE [LARGE SCALE GENOMIC DNA]</scope>
    <source>
        <strain evidence="4">KCTC 12848</strain>
    </source>
</reference>
<comment type="caution">
    <text evidence="3">The sequence shown here is derived from an EMBL/GenBank/DDBJ whole genome shotgun (WGS) entry which is preliminary data.</text>
</comment>
<dbReference type="Pfam" id="PF13561">
    <property type="entry name" value="adh_short_C2"/>
    <property type="match status" value="1"/>
</dbReference>
<evidence type="ECO:0000313" key="3">
    <source>
        <dbReference type="EMBL" id="MFD2312298.1"/>
    </source>
</evidence>
<evidence type="ECO:0000256" key="1">
    <source>
        <dbReference type="ARBA" id="ARBA00006484"/>
    </source>
</evidence>